<accession>A0A6J2XU11</accession>
<dbReference type="InterPro" id="IPR031959">
    <property type="entry name" value="DUF4779"/>
</dbReference>
<evidence type="ECO:0000313" key="4">
    <source>
        <dbReference type="RefSeq" id="XP_030754521.1"/>
    </source>
</evidence>
<dbReference type="RefSeq" id="XP_030754521.1">
    <property type="nucleotide sequence ID" value="XM_030898661.1"/>
</dbReference>
<dbReference type="GeneID" id="115881243"/>
<protein>
    <submittedName>
        <fullName evidence="4">Uncharacterized protein LOC115881243</fullName>
    </submittedName>
</protein>
<organism evidence="3 4">
    <name type="scientific">Sitophilus oryzae</name>
    <name type="common">Rice weevil</name>
    <name type="synonym">Curculio oryzae</name>
    <dbReference type="NCBI Taxonomy" id="7048"/>
    <lineage>
        <taxon>Eukaryota</taxon>
        <taxon>Metazoa</taxon>
        <taxon>Ecdysozoa</taxon>
        <taxon>Arthropoda</taxon>
        <taxon>Hexapoda</taxon>
        <taxon>Insecta</taxon>
        <taxon>Pterygota</taxon>
        <taxon>Neoptera</taxon>
        <taxon>Endopterygota</taxon>
        <taxon>Coleoptera</taxon>
        <taxon>Polyphaga</taxon>
        <taxon>Cucujiformia</taxon>
        <taxon>Curculionidae</taxon>
        <taxon>Dryophthorinae</taxon>
        <taxon>Sitophilus</taxon>
    </lineage>
</organism>
<evidence type="ECO:0000256" key="2">
    <source>
        <dbReference type="SAM" id="SignalP"/>
    </source>
</evidence>
<dbReference type="Pfam" id="PF16009">
    <property type="entry name" value="DUF4779"/>
    <property type="match status" value="1"/>
</dbReference>
<proteinExistence type="predicted"/>
<sequence>MNIATSFWIVFWVGVSVQGRELSSVYMKTSKSDDQAMLGSEFSYGAEIPADLYESDSVESPKTPVNFENDPAFVERYAKAVPISSYEVRQLLPQEKVQYVPYSIVDYYKNLGAPQAAGYGQGNYITKFIDEHGNVYDLTDVTKYGVADKSGFDTVRQFDKKLKGKHSNSENKAYYDAKGGKKEKALEKDGNYAVSDQYGTVNQGGSFAEKKGHKKGGNTSGYHKIYRKNDYNKQHKFYDVADRRGHFRKYGNLNAKEGSGSGYYVKGNNRGERYDGKKVSAKGVKDKGYLDEYLKNYKGASGKDAFVKEYANFDKDEGSEKAQQQYSADVLK</sequence>
<dbReference type="KEGG" id="soy:115881243"/>
<evidence type="ECO:0000313" key="3">
    <source>
        <dbReference type="Proteomes" id="UP000504635"/>
    </source>
</evidence>
<dbReference type="Proteomes" id="UP000504635">
    <property type="component" value="Unplaced"/>
</dbReference>
<dbReference type="InParanoid" id="A0A6J2XU11"/>
<feature type="region of interest" description="Disordered" evidence="1">
    <location>
        <begin position="205"/>
        <end position="224"/>
    </location>
</feature>
<gene>
    <name evidence="4" type="primary">LOC115881243</name>
</gene>
<keyword evidence="3" id="KW-1185">Reference proteome</keyword>
<feature type="chain" id="PRO_5026945844" evidence="2">
    <location>
        <begin position="20"/>
        <end position="332"/>
    </location>
</feature>
<evidence type="ECO:0000256" key="1">
    <source>
        <dbReference type="SAM" id="MobiDB-lite"/>
    </source>
</evidence>
<keyword evidence="2" id="KW-0732">Signal</keyword>
<reference evidence="4" key="1">
    <citation type="submission" date="2025-08" db="UniProtKB">
        <authorList>
            <consortium name="RefSeq"/>
        </authorList>
    </citation>
    <scope>IDENTIFICATION</scope>
    <source>
        <tissue evidence="4">Gonads</tissue>
    </source>
</reference>
<name>A0A6J2XU11_SITOR</name>
<dbReference type="AlphaFoldDB" id="A0A6J2XU11"/>
<dbReference type="OrthoDB" id="6432502at2759"/>
<feature type="signal peptide" evidence="2">
    <location>
        <begin position="1"/>
        <end position="19"/>
    </location>
</feature>